<feature type="compositionally biased region" description="Polar residues" evidence="1">
    <location>
        <begin position="112"/>
        <end position="121"/>
    </location>
</feature>
<dbReference type="Proteomes" id="UP000326340">
    <property type="component" value="Unassembled WGS sequence"/>
</dbReference>
<feature type="region of interest" description="Disordered" evidence="1">
    <location>
        <begin position="21"/>
        <end position="121"/>
    </location>
</feature>
<evidence type="ECO:0000313" key="2">
    <source>
        <dbReference type="EMBL" id="TQN64551.1"/>
    </source>
</evidence>
<keyword evidence="3" id="KW-1185">Reference proteome</keyword>
<sequence length="167" mass="18413">MPVSAATSAFRTTFLCSKKWRMEQRRQTLTPTRGRDRQTNTKKEPPKHQMAGASQGCGGHWEEPHRPLAAPKPYPALRHAPLHSTASAPAPAPAPAPARPSRPARGLGSLSRKLQGSVRTTQGWRPSLARFWQPLSRAETATHGARSRQFQTAAGQTRRGRIARWGM</sequence>
<evidence type="ECO:0000256" key="1">
    <source>
        <dbReference type="SAM" id="MobiDB-lite"/>
    </source>
</evidence>
<dbReference type="AlphaFoldDB" id="A0A5Q4BCU2"/>
<evidence type="ECO:0000313" key="3">
    <source>
        <dbReference type="Proteomes" id="UP000326340"/>
    </source>
</evidence>
<feature type="compositionally biased region" description="Basic and acidic residues" evidence="1">
    <location>
        <begin position="33"/>
        <end position="47"/>
    </location>
</feature>
<comment type="caution">
    <text evidence="2">The sequence shown here is derived from an EMBL/GenBank/DDBJ whole genome shotgun (WGS) entry which is preliminary data.</text>
</comment>
<feature type="region of interest" description="Disordered" evidence="1">
    <location>
        <begin position="139"/>
        <end position="167"/>
    </location>
</feature>
<proteinExistence type="predicted"/>
<dbReference type="EMBL" id="PUHP01002260">
    <property type="protein sequence ID" value="TQN64551.1"/>
    <property type="molecule type" value="Genomic_DNA"/>
</dbReference>
<reference evidence="2 3" key="1">
    <citation type="journal article" date="2019" name="Sci. Rep.">
        <title>Colletotrichum shisoi sp. nov., an anthracnose pathogen of Perilla frutescens in Japan: molecular phylogenetic, morphological and genomic evidence.</title>
        <authorList>
            <person name="Gan P."/>
            <person name="Tsushima A."/>
            <person name="Hiroyama R."/>
            <person name="Narusaka M."/>
            <person name="Takano Y."/>
            <person name="Narusaka Y."/>
            <person name="Kawaradani M."/>
            <person name="Damm U."/>
            <person name="Shirasu K."/>
        </authorList>
    </citation>
    <scope>NUCLEOTIDE SEQUENCE [LARGE SCALE GENOMIC DNA]</scope>
    <source>
        <strain evidence="2 3">PG-2018a</strain>
    </source>
</reference>
<accession>A0A5Q4BCU2</accession>
<organism evidence="2 3">
    <name type="scientific">Colletotrichum shisoi</name>
    <dbReference type="NCBI Taxonomy" id="2078593"/>
    <lineage>
        <taxon>Eukaryota</taxon>
        <taxon>Fungi</taxon>
        <taxon>Dikarya</taxon>
        <taxon>Ascomycota</taxon>
        <taxon>Pezizomycotina</taxon>
        <taxon>Sordariomycetes</taxon>
        <taxon>Hypocreomycetidae</taxon>
        <taxon>Glomerellales</taxon>
        <taxon>Glomerellaceae</taxon>
        <taxon>Colletotrichum</taxon>
        <taxon>Colletotrichum destructivum species complex</taxon>
    </lineage>
</organism>
<feature type="compositionally biased region" description="Pro residues" evidence="1">
    <location>
        <begin position="90"/>
        <end position="100"/>
    </location>
</feature>
<feature type="compositionally biased region" description="Basic residues" evidence="1">
    <location>
        <begin position="158"/>
        <end position="167"/>
    </location>
</feature>
<gene>
    <name evidence="2" type="ORF">CSHISOI_10872</name>
</gene>
<protein>
    <submittedName>
        <fullName evidence="2">Uncharacterized protein</fullName>
    </submittedName>
</protein>
<name>A0A5Q4BCU2_9PEZI</name>